<organism evidence="2">
    <name type="scientific">marine sediment metagenome</name>
    <dbReference type="NCBI Taxonomy" id="412755"/>
    <lineage>
        <taxon>unclassified sequences</taxon>
        <taxon>metagenomes</taxon>
        <taxon>ecological metagenomes</taxon>
    </lineage>
</organism>
<feature type="domain" description="DNA polymerase II large subunit DP2 N-terminal" evidence="1">
    <location>
        <begin position="1"/>
        <end position="250"/>
    </location>
</feature>
<dbReference type="GO" id="GO:0003887">
    <property type="term" value="F:DNA-directed DNA polymerase activity"/>
    <property type="evidence" value="ECO:0007669"/>
    <property type="project" value="InterPro"/>
</dbReference>
<dbReference type="InterPro" id="IPR004475">
    <property type="entry name" value="PolC_DP2"/>
</dbReference>
<name>X0U1Q3_9ZZZZ</name>
<dbReference type="Pfam" id="PF03833">
    <property type="entry name" value="PolC_DP2_N"/>
    <property type="match status" value="1"/>
</dbReference>
<dbReference type="GO" id="GO:0003677">
    <property type="term" value="F:DNA binding"/>
    <property type="evidence" value="ECO:0007669"/>
    <property type="project" value="InterPro"/>
</dbReference>
<gene>
    <name evidence="2" type="ORF">S01H1_20468</name>
</gene>
<accession>X0U1Q3</accession>
<dbReference type="PANTHER" id="PTHR42210">
    <property type="entry name" value="DNA POLYMERASE II LARGE SUBUNIT"/>
    <property type="match status" value="1"/>
</dbReference>
<comment type="caution">
    <text evidence="2">The sequence shown here is derived from an EMBL/GenBank/DDBJ whole genome shotgun (WGS) entry which is preliminary data.</text>
</comment>
<dbReference type="InterPro" id="IPR016033">
    <property type="entry name" value="PolC_DP2_N"/>
</dbReference>
<proteinExistence type="predicted"/>
<evidence type="ECO:0000313" key="2">
    <source>
        <dbReference type="EMBL" id="GAF99444.1"/>
    </source>
</evidence>
<protein>
    <recommendedName>
        <fullName evidence="1">DNA polymerase II large subunit DP2 N-terminal domain-containing protein</fullName>
    </recommendedName>
</protein>
<dbReference type="EMBL" id="BARS01011203">
    <property type="protein sequence ID" value="GAF99444.1"/>
    <property type="molecule type" value="Genomic_DNA"/>
</dbReference>
<dbReference type="PANTHER" id="PTHR42210:SF1">
    <property type="entry name" value="DNA POLYMERASE II LARGE SUBUNIT"/>
    <property type="match status" value="1"/>
</dbReference>
<reference evidence="2" key="1">
    <citation type="journal article" date="2014" name="Front. Microbiol.">
        <title>High frequency of phylogenetically diverse reductive dehalogenase-homologous genes in deep subseafloor sedimentary metagenomes.</title>
        <authorList>
            <person name="Kawai M."/>
            <person name="Futagami T."/>
            <person name="Toyoda A."/>
            <person name="Takaki Y."/>
            <person name="Nishi S."/>
            <person name="Hori S."/>
            <person name="Arai W."/>
            <person name="Tsubouchi T."/>
            <person name="Morono Y."/>
            <person name="Uchiyama I."/>
            <person name="Ito T."/>
            <person name="Fujiyama A."/>
            <person name="Inagaki F."/>
            <person name="Takami H."/>
        </authorList>
    </citation>
    <scope>NUCLEOTIDE SEQUENCE</scope>
    <source>
        <strain evidence="2">Expedition CK06-06</strain>
    </source>
</reference>
<dbReference type="AlphaFoldDB" id="X0U1Q3"/>
<sequence length="278" mass="31261">ATSLAERVAGLISTVYPQLNNPQLVKRILELEKEYGSLDPAVCLKIAEEVAKEKLCKFAKLEEGIDAGIRVALAYTTLGVVSSPIEGYTEFKLKKTKEDEDYFSVYYSGPIRSAGGTAAAFSLVIADYLREIFGYAKYDPTEEEVKRTVTELYDYHERVTNLQYLPTEQEVEFLGKHLPLQVNGDPSEIREVSNYRDLNRVETNCIRSGFCLVLGEGIAQKAPKILKMVNGLREKGFKLTGWDFLEKFVKLQNEIHESQKSSKESAVYIKDLVAGRPV</sequence>
<feature type="non-terminal residue" evidence="2">
    <location>
        <position position="1"/>
    </location>
</feature>
<dbReference type="GO" id="GO:0006260">
    <property type="term" value="P:DNA replication"/>
    <property type="evidence" value="ECO:0007669"/>
    <property type="project" value="InterPro"/>
</dbReference>
<evidence type="ECO:0000259" key="1">
    <source>
        <dbReference type="Pfam" id="PF03833"/>
    </source>
</evidence>
<feature type="non-terminal residue" evidence="2">
    <location>
        <position position="278"/>
    </location>
</feature>